<evidence type="ECO:0000313" key="1">
    <source>
        <dbReference type="EMBL" id="CAK9143975.1"/>
    </source>
</evidence>
<name>A0ABC8RG82_9AQUA</name>
<comment type="caution">
    <text evidence="1">The sequence shown here is derived from an EMBL/GenBank/DDBJ whole genome shotgun (WGS) entry which is preliminary data.</text>
</comment>
<dbReference type="AlphaFoldDB" id="A0ABC8RG82"/>
<feature type="non-terminal residue" evidence="1">
    <location>
        <position position="1"/>
    </location>
</feature>
<accession>A0ABC8RG82</accession>
<keyword evidence="2" id="KW-1185">Reference proteome</keyword>
<sequence>LEEQLVFDEKPYQEDVSHEVFDVMDVDVLPSLERDDMMQLERFNVDNILCEEPIERLYNEDDNFLSKIYI</sequence>
<proteinExistence type="predicted"/>
<dbReference type="EMBL" id="CAUOFW020001354">
    <property type="protein sequence ID" value="CAK9143975.1"/>
    <property type="molecule type" value="Genomic_DNA"/>
</dbReference>
<evidence type="ECO:0008006" key="3">
    <source>
        <dbReference type="Google" id="ProtNLM"/>
    </source>
</evidence>
<evidence type="ECO:0000313" key="2">
    <source>
        <dbReference type="Proteomes" id="UP001642360"/>
    </source>
</evidence>
<protein>
    <recommendedName>
        <fullName evidence="3">Reverse transcriptase domain-containing protein</fullName>
    </recommendedName>
</protein>
<gene>
    <name evidence="1" type="ORF">ILEXP_LOCUS11714</name>
</gene>
<dbReference type="Proteomes" id="UP001642360">
    <property type="component" value="Unassembled WGS sequence"/>
</dbReference>
<reference evidence="1 2" key="1">
    <citation type="submission" date="2024-02" db="EMBL/GenBank/DDBJ databases">
        <authorList>
            <person name="Vignale AGUSTIN F."/>
            <person name="Sosa J E."/>
            <person name="Modenutti C."/>
        </authorList>
    </citation>
    <scope>NUCLEOTIDE SEQUENCE [LARGE SCALE GENOMIC DNA]</scope>
</reference>
<organism evidence="1 2">
    <name type="scientific">Ilex paraguariensis</name>
    <name type="common">yerba mate</name>
    <dbReference type="NCBI Taxonomy" id="185542"/>
    <lineage>
        <taxon>Eukaryota</taxon>
        <taxon>Viridiplantae</taxon>
        <taxon>Streptophyta</taxon>
        <taxon>Embryophyta</taxon>
        <taxon>Tracheophyta</taxon>
        <taxon>Spermatophyta</taxon>
        <taxon>Magnoliopsida</taxon>
        <taxon>eudicotyledons</taxon>
        <taxon>Gunneridae</taxon>
        <taxon>Pentapetalae</taxon>
        <taxon>asterids</taxon>
        <taxon>campanulids</taxon>
        <taxon>Aquifoliales</taxon>
        <taxon>Aquifoliaceae</taxon>
        <taxon>Ilex</taxon>
    </lineage>
</organism>